<sequence>MSLPYALLGFLNYIPMAGYDLKKILNDSIKFFWSAQTSQIYRELKALEHEGYIVSEVKPGEKGPDKRIYSITESGISHLKNWISEVHTNENIRNEFMVWLLFSSQIDSGELYVEMKKKLKEYQKEYQSLKFVENRIRDYLQRFRKEGEDFYWKIVLKRGLYDVEAKIKWAEDIISSLELKKS</sequence>
<dbReference type="eggNOG" id="COG1695">
    <property type="taxonomic scope" value="Bacteria"/>
</dbReference>
<dbReference type="Gene3D" id="1.10.10.10">
    <property type="entry name" value="Winged helix-like DNA-binding domain superfamily/Winged helix DNA-binding domain"/>
    <property type="match status" value="1"/>
</dbReference>
<dbReference type="InterPro" id="IPR036390">
    <property type="entry name" value="WH_DNA-bd_sf"/>
</dbReference>
<dbReference type="InterPro" id="IPR018309">
    <property type="entry name" value="Tscrpt_reg_PadR_C"/>
</dbReference>
<evidence type="ECO:0000259" key="2">
    <source>
        <dbReference type="Pfam" id="PF10400"/>
    </source>
</evidence>
<evidence type="ECO:0000313" key="4">
    <source>
        <dbReference type="Proteomes" id="UP000036923"/>
    </source>
</evidence>
<dbReference type="Proteomes" id="UP000036923">
    <property type="component" value="Unassembled WGS sequence"/>
</dbReference>
<dbReference type="RefSeq" id="WP_050753564.1">
    <property type="nucleotide sequence ID" value="NZ_JQKC01000050.1"/>
</dbReference>
<dbReference type="Pfam" id="PF03551">
    <property type="entry name" value="PadR"/>
    <property type="match status" value="1"/>
</dbReference>
<dbReference type="Gene3D" id="6.10.140.190">
    <property type="match status" value="1"/>
</dbReference>
<dbReference type="EMBL" id="LGTC01000001">
    <property type="protein sequence ID" value="KNY28181.1"/>
    <property type="molecule type" value="Genomic_DNA"/>
</dbReference>
<proteinExistence type="predicted"/>
<name>A0A0L6JQR1_9FIRM</name>
<dbReference type="PANTHER" id="PTHR43252">
    <property type="entry name" value="TRANSCRIPTIONAL REGULATOR YQJI"/>
    <property type="match status" value="1"/>
</dbReference>
<organism evidence="3 4">
    <name type="scientific">Pseudobacteroides cellulosolvens ATCC 35603 = DSM 2933</name>
    <dbReference type="NCBI Taxonomy" id="398512"/>
    <lineage>
        <taxon>Bacteria</taxon>
        <taxon>Bacillati</taxon>
        <taxon>Bacillota</taxon>
        <taxon>Clostridia</taxon>
        <taxon>Eubacteriales</taxon>
        <taxon>Oscillospiraceae</taxon>
        <taxon>Pseudobacteroides</taxon>
    </lineage>
</organism>
<reference evidence="4" key="1">
    <citation type="submission" date="2015-07" db="EMBL/GenBank/DDBJ databases">
        <title>Near-Complete Genome Sequence of the Cellulolytic Bacterium Bacteroides (Pseudobacteroides) cellulosolvens ATCC 35603.</title>
        <authorList>
            <person name="Dassa B."/>
            <person name="Utturkar S.M."/>
            <person name="Klingeman D.M."/>
            <person name="Hurt R.A."/>
            <person name="Keller M."/>
            <person name="Xu J."/>
            <person name="Reddy Y.H.K."/>
            <person name="Borovok I."/>
            <person name="Grinberg I.R."/>
            <person name="Lamed R."/>
            <person name="Zhivin O."/>
            <person name="Bayer E.A."/>
            <person name="Brown S.D."/>
        </authorList>
    </citation>
    <scope>NUCLEOTIDE SEQUENCE [LARGE SCALE GENOMIC DNA]</scope>
    <source>
        <strain evidence="4">DSM 2933</strain>
    </source>
</reference>
<protein>
    <submittedName>
        <fullName evidence="3">Transcriptional regulator, PadR-like family</fullName>
    </submittedName>
</protein>
<accession>A0A0L6JQR1</accession>
<evidence type="ECO:0000313" key="3">
    <source>
        <dbReference type="EMBL" id="KNY28181.1"/>
    </source>
</evidence>
<dbReference type="InterPro" id="IPR005149">
    <property type="entry name" value="Tscrpt_reg_PadR_N"/>
</dbReference>
<dbReference type="OrthoDB" id="8595425at2"/>
<evidence type="ECO:0000259" key="1">
    <source>
        <dbReference type="Pfam" id="PF03551"/>
    </source>
</evidence>
<dbReference type="STRING" id="398512.Bccel_3455"/>
<dbReference type="PANTHER" id="PTHR43252:SF2">
    <property type="entry name" value="TRANSCRIPTION REGULATOR, PADR-LIKE FAMILY"/>
    <property type="match status" value="1"/>
</dbReference>
<keyword evidence="4" id="KW-1185">Reference proteome</keyword>
<dbReference type="AlphaFoldDB" id="A0A0L6JQR1"/>
<feature type="domain" description="Transcription regulator PadR C-terminal" evidence="2">
    <location>
        <begin position="92"/>
        <end position="178"/>
    </location>
</feature>
<gene>
    <name evidence="3" type="ORF">Bccel_3455</name>
</gene>
<comment type="caution">
    <text evidence="3">The sequence shown here is derived from an EMBL/GenBank/DDBJ whole genome shotgun (WGS) entry which is preliminary data.</text>
</comment>
<feature type="domain" description="Transcription regulator PadR N-terminal" evidence="1">
    <location>
        <begin position="7"/>
        <end position="80"/>
    </location>
</feature>
<dbReference type="Pfam" id="PF10400">
    <property type="entry name" value="Vir_act_alpha_C"/>
    <property type="match status" value="1"/>
</dbReference>
<dbReference type="SUPFAM" id="SSF46785">
    <property type="entry name" value="Winged helix' DNA-binding domain"/>
    <property type="match status" value="1"/>
</dbReference>
<dbReference type="InterPro" id="IPR036388">
    <property type="entry name" value="WH-like_DNA-bd_sf"/>
</dbReference>